<dbReference type="Proteomes" id="UP001150538">
    <property type="component" value="Unassembled WGS sequence"/>
</dbReference>
<dbReference type="InterPro" id="IPR018810">
    <property type="entry name" value="UPF0662"/>
</dbReference>
<proteinExistence type="predicted"/>
<feature type="compositionally biased region" description="Low complexity" evidence="1">
    <location>
        <begin position="10"/>
        <end position="20"/>
    </location>
</feature>
<keyword evidence="3" id="KW-1185">Reference proteome</keyword>
<dbReference type="GO" id="GO:0005737">
    <property type="term" value="C:cytoplasm"/>
    <property type="evidence" value="ECO:0007669"/>
    <property type="project" value="TreeGrafter"/>
</dbReference>
<dbReference type="GO" id="GO:0005634">
    <property type="term" value="C:nucleus"/>
    <property type="evidence" value="ECO:0007669"/>
    <property type="project" value="TreeGrafter"/>
</dbReference>
<sequence>MSVSSPSQQNIATTTTTNESIVSSVNNSSNFATASPAASALTATMTNSSMAADTGPMADDYDIAAEADGSGGASNSHHHSTSGEVPPVHYSVSHAEEPVLDSLITIRHRLTVLKRDRDNYYRPSDIISLYNDLLQQVAQLKRIRESEHHDDDAYKNRVDAVLDDCFQLFSLFYMAMGKNREIPATYVQLVTIKQNLDLLDDSGIYTRVFTAVYYTTDSNPPINIMAPFIDDLTPFEKRLSEILEIISHDKEQQLQQLQQDNECDGNAPATTTPRAEVLLVERRYRQCAKSLQRLLHSTAIIDAAIVPIYNRLVHVRRRLTFLRTQTPTPTEEIKQLQVELLDIDEQRVNDRFVDQDGEPYAGQAEVAGLLELCFEDIHEALVGNLSVPDEARPIYDRLIEIKTQLDKLLLTHRWTLRETDLWSYQVQLSDIDNMREHGEFRNSEGEPYPATSQATLNYLLHKCYSLLYKLLSSSEPVAESLMPVHNQLRTLRRCLMEVKKYGGPYTPRDLYPYQMKLSSIDNLRVDGKFLDEEGHTPEGQGVIMTILNQCYDILYELMTTECDD</sequence>
<name>A0A9W8DRX4_9FUNG</name>
<reference evidence="2" key="1">
    <citation type="submission" date="2022-07" db="EMBL/GenBank/DDBJ databases">
        <title>Phylogenomic reconstructions and comparative analyses of Kickxellomycotina fungi.</title>
        <authorList>
            <person name="Reynolds N.K."/>
            <person name="Stajich J.E."/>
            <person name="Barry K."/>
            <person name="Grigoriev I.V."/>
            <person name="Crous P."/>
            <person name="Smith M.E."/>
        </authorList>
    </citation>
    <scope>NUCLEOTIDE SEQUENCE</scope>
    <source>
        <strain evidence="2">NBRC 100468</strain>
    </source>
</reference>
<dbReference type="PANTHER" id="PTHR28086">
    <property type="entry name" value="UPF0662 PROTEIN YPL260W"/>
    <property type="match status" value="1"/>
</dbReference>
<dbReference type="Pfam" id="PF10303">
    <property type="entry name" value="DUF2408"/>
    <property type="match status" value="2"/>
</dbReference>
<organism evidence="2 3">
    <name type="scientific">Mycoemilia scoparia</name>
    <dbReference type="NCBI Taxonomy" id="417184"/>
    <lineage>
        <taxon>Eukaryota</taxon>
        <taxon>Fungi</taxon>
        <taxon>Fungi incertae sedis</taxon>
        <taxon>Zoopagomycota</taxon>
        <taxon>Kickxellomycotina</taxon>
        <taxon>Kickxellomycetes</taxon>
        <taxon>Kickxellales</taxon>
        <taxon>Kickxellaceae</taxon>
        <taxon>Mycoemilia</taxon>
    </lineage>
</organism>
<comment type="caution">
    <text evidence="2">The sequence shown here is derived from an EMBL/GenBank/DDBJ whole genome shotgun (WGS) entry which is preliminary data.</text>
</comment>
<feature type="region of interest" description="Disordered" evidence="1">
    <location>
        <begin position="62"/>
        <end position="88"/>
    </location>
</feature>
<evidence type="ECO:0000313" key="3">
    <source>
        <dbReference type="Proteomes" id="UP001150538"/>
    </source>
</evidence>
<evidence type="ECO:0000256" key="1">
    <source>
        <dbReference type="SAM" id="MobiDB-lite"/>
    </source>
</evidence>
<accession>A0A9W8DRX4</accession>
<dbReference type="AlphaFoldDB" id="A0A9W8DRX4"/>
<protein>
    <submittedName>
        <fullName evidence="2">Uncharacterized protein</fullName>
    </submittedName>
</protein>
<gene>
    <name evidence="2" type="ORF">H4219_004115</name>
</gene>
<dbReference type="EMBL" id="JANBPU010000128">
    <property type="protein sequence ID" value="KAJ1915827.1"/>
    <property type="molecule type" value="Genomic_DNA"/>
</dbReference>
<feature type="region of interest" description="Disordered" evidence="1">
    <location>
        <begin position="1"/>
        <end position="20"/>
    </location>
</feature>
<evidence type="ECO:0000313" key="2">
    <source>
        <dbReference type="EMBL" id="KAJ1915827.1"/>
    </source>
</evidence>
<dbReference type="OrthoDB" id="2011986at2759"/>
<dbReference type="PANTHER" id="PTHR28086:SF1">
    <property type="entry name" value="CU(2+) SUPPRESSING AND BLEOMYCIN SENSITIVE PROTEIN 1"/>
    <property type="match status" value="1"/>
</dbReference>